<feature type="region of interest" description="Disordered" evidence="9">
    <location>
        <begin position="68"/>
        <end position="152"/>
    </location>
</feature>
<evidence type="ECO:0000256" key="5">
    <source>
        <dbReference type="ARBA" id="ARBA00023136"/>
    </source>
</evidence>
<dbReference type="EMBL" id="VIBQ01000037">
    <property type="protein sequence ID" value="KAB8441751.1"/>
    <property type="molecule type" value="Genomic_DNA"/>
</dbReference>
<evidence type="ECO:0000256" key="8">
    <source>
        <dbReference type="ARBA" id="ARBA00023288"/>
    </source>
</evidence>
<sequence>MACLSLSILMLHISIYTSATLFTLCEARSDAHMMKFSDAQLYSVSSPFALPPFESVAPASWPENTPPFGVFAPITPQPPSSTAQSPLSYAQPPGPTPPIPDFPFQSPPSIPINVPSPPTHSPVPNPPEYERSPPRSFPSPPNHVPSPPNINFPPSPPIFLPPVVFPPPSGPPPPANKKPEHAMWCVAKPAVPDPIIQEAMDYACGTGADCKLIQPDGPCYKPHALLAHASYAFNSYWQNTKAAGGTCDFGGTAMLVSVDPSFDECHFICND</sequence>
<dbReference type="FunFam" id="1.20.58.1040:FF:000001">
    <property type="entry name" value="Glucan endo-1,3-beta-glucosidase 4"/>
    <property type="match status" value="1"/>
</dbReference>
<dbReference type="PANTHER" id="PTHR31044:SF28">
    <property type="entry name" value="CARBOHYDRATE-BINDING X8 DOMAIN SUPERFAMILY PROTEIN"/>
    <property type="match status" value="1"/>
</dbReference>
<evidence type="ECO:0000256" key="7">
    <source>
        <dbReference type="ARBA" id="ARBA00023180"/>
    </source>
</evidence>
<dbReference type="SMART" id="SM00768">
    <property type="entry name" value="X8"/>
    <property type="match status" value="1"/>
</dbReference>
<keyword evidence="3" id="KW-0336">GPI-anchor</keyword>
<dbReference type="PRINTS" id="PR01217">
    <property type="entry name" value="PRICHEXTENSN"/>
</dbReference>
<dbReference type="PANTHER" id="PTHR31044">
    <property type="entry name" value="BETA-1,3 GLUCANASE"/>
    <property type="match status" value="1"/>
</dbReference>
<dbReference type="Proteomes" id="UP000327013">
    <property type="component" value="Unassembled WGS sequence"/>
</dbReference>
<feature type="compositionally biased region" description="Pro residues" evidence="9">
    <location>
        <begin position="135"/>
        <end position="152"/>
    </location>
</feature>
<evidence type="ECO:0000256" key="10">
    <source>
        <dbReference type="SAM" id="SignalP"/>
    </source>
</evidence>
<keyword evidence="13" id="KW-1185">Reference proteome</keyword>
<evidence type="ECO:0000256" key="6">
    <source>
        <dbReference type="ARBA" id="ARBA00023157"/>
    </source>
</evidence>
<comment type="subcellular location">
    <subcellularLocation>
        <location evidence="1">Cell membrane</location>
        <topology evidence="1">Lipid-anchor</topology>
        <topology evidence="1">GPI-anchor</topology>
    </subcellularLocation>
</comment>
<dbReference type="InterPro" id="IPR012946">
    <property type="entry name" value="X8"/>
</dbReference>
<feature type="domain" description="X8" evidence="11">
    <location>
        <begin position="183"/>
        <end position="267"/>
    </location>
</feature>
<evidence type="ECO:0000256" key="9">
    <source>
        <dbReference type="SAM" id="MobiDB-lite"/>
    </source>
</evidence>
<dbReference type="GO" id="GO:0098552">
    <property type="term" value="C:side of membrane"/>
    <property type="evidence" value="ECO:0007669"/>
    <property type="project" value="UniProtKB-KW"/>
</dbReference>
<dbReference type="InterPro" id="IPR044788">
    <property type="entry name" value="X8_dom_prot"/>
</dbReference>
<feature type="compositionally biased region" description="Pro residues" evidence="9">
    <location>
        <begin position="92"/>
        <end position="127"/>
    </location>
</feature>
<keyword evidence="4 10" id="KW-0732">Signal</keyword>
<dbReference type="AlphaFoldDB" id="A0A5N6L0A9"/>
<evidence type="ECO:0000256" key="4">
    <source>
        <dbReference type="ARBA" id="ARBA00022729"/>
    </source>
</evidence>
<evidence type="ECO:0000259" key="11">
    <source>
        <dbReference type="SMART" id="SM00768"/>
    </source>
</evidence>
<dbReference type="OrthoDB" id="417697at2759"/>
<name>A0A5N6L0A9_9ROSI</name>
<evidence type="ECO:0000313" key="13">
    <source>
        <dbReference type="Proteomes" id="UP000327013"/>
    </source>
</evidence>
<evidence type="ECO:0000256" key="2">
    <source>
        <dbReference type="ARBA" id="ARBA00022475"/>
    </source>
</evidence>
<proteinExistence type="predicted"/>
<evidence type="ECO:0000313" key="12">
    <source>
        <dbReference type="EMBL" id="KAB8441751.1"/>
    </source>
</evidence>
<feature type="chain" id="PRO_5024295700" description="X8 domain-containing protein" evidence="10">
    <location>
        <begin position="20"/>
        <end position="271"/>
    </location>
</feature>
<protein>
    <recommendedName>
        <fullName evidence="11">X8 domain-containing protein</fullName>
    </recommendedName>
</protein>
<keyword evidence="5" id="KW-0472">Membrane</keyword>
<dbReference type="GO" id="GO:0005886">
    <property type="term" value="C:plasma membrane"/>
    <property type="evidence" value="ECO:0007669"/>
    <property type="project" value="UniProtKB-SubCell"/>
</dbReference>
<keyword evidence="6" id="KW-1015">Disulfide bond</keyword>
<evidence type="ECO:0000256" key="3">
    <source>
        <dbReference type="ARBA" id="ARBA00022622"/>
    </source>
</evidence>
<organism evidence="12 13">
    <name type="scientific">Carpinus fangiana</name>
    <dbReference type="NCBI Taxonomy" id="176857"/>
    <lineage>
        <taxon>Eukaryota</taxon>
        <taxon>Viridiplantae</taxon>
        <taxon>Streptophyta</taxon>
        <taxon>Embryophyta</taxon>
        <taxon>Tracheophyta</taxon>
        <taxon>Spermatophyta</taxon>
        <taxon>Magnoliopsida</taxon>
        <taxon>eudicotyledons</taxon>
        <taxon>Gunneridae</taxon>
        <taxon>Pentapetalae</taxon>
        <taxon>rosids</taxon>
        <taxon>fabids</taxon>
        <taxon>Fagales</taxon>
        <taxon>Betulaceae</taxon>
        <taxon>Carpinus</taxon>
    </lineage>
</organism>
<comment type="caution">
    <text evidence="12">The sequence shown here is derived from an EMBL/GenBank/DDBJ whole genome shotgun (WGS) entry which is preliminary data.</text>
</comment>
<evidence type="ECO:0000256" key="1">
    <source>
        <dbReference type="ARBA" id="ARBA00004609"/>
    </source>
</evidence>
<keyword evidence="2" id="KW-1003">Cell membrane</keyword>
<dbReference type="Gene3D" id="1.20.58.1040">
    <property type="match status" value="1"/>
</dbReference>
<keyword evidence="7" id="KW-0325">Glycoprotein</keyword>
<keyword evidence="8" id="KW-0449">Lipoprotein</keyword>
<accession>A0A5N6L0A9</accession>
<dbReference type="Pfam" id="PF07983">
    <property type="entry name" value="X8"/>
    <property type="match status" value="1"/>
</dbReference>
<dbReference type="GO" id="GO:0009506">
    <property type="term" value="C:plasmodesma"/>
    <property type="evidence" value="ECO:0007669"/>
    <property type="project" value="UniProtKB-ARBA"/>
</dbReference>
<feature type="signal peptide" evidence="10">
    <location>
        <begin position="1"/>
        <end position="19"/>
    </location>
</feature>
<gene>
    <name evidence="12" type="ORF">FH972_025139</name>
</gene>
<reference evidence="12 13" key="1">
    <citation type="submission" date="2019-06" db="EMBL/GenBank/DDBJ databases">
        <title>A chromosomal-level reference genome of Carpinus fangiana (Coryloideae, Betulaceae).</title>
        <authorList>
            <person name="Yang X."/>
            <person name="Wang Z."/>
            <person name="Zhang L."/>
            <person name="Hao G."/>
            <person name="Liu J."/>
            <person name="Yang Y."/>
        </authorList>
    </citation>
    <scope>NUCLEOTIDE SEQUENCE [LARGE SCALE GENOMIC DNA]</scope>
    <source>
        <strain evidence="12">Cfa_2016G</strain>
        <tissue evidence="12">Leaf</tissue>
    </source>
</reference>